<dbReference type="EC" id="1.2.1.3" evidence="5"/>
<dbReference type="Proteomes" id="UP000001817">
    <property type="component" value="Chromosome 3"/>
</dbReference>
<name>Q13H29_PARXL</name>
<dbReference type="InterPro" id="IPR016161">
    <property type="entry name" value="Ald_DH/histidinol_DH"/>
</dbReference>
<dbReference type="EMBL" id="CP000272">
    <property type="protein sequence ID" value="ABE36610.1"/>
    <property type="molecule type" value="Genomic_DNA"/>
</dbReference>
<dbReference type="Gene3D" id="3.40.605.10">
    <property type="entry name" value="Aldehyde Dehydrogenase, Chain A, domain 1"/>
    <property type="match status" value="1"/>
</dbReference>
<organism evidence="5 6">
    <name type="scientific">Paraburkholderia xenovorans (strain LB400)</name>
    <dbReference type="NCBI Taxonomy" id="266265"/>
    <lineage>
        <taxon>Bacteria</taxon>
        <taxon>Pseudomonadati</taxon>
        <taxon>Pseudomonadota</taxon>
        <taxon>Betaproteobacteria</taxon>
        <taxon>Burkholderiales</taxon>
        <taxon>Burkholderiaceae</taxon>
        <taxon>Paraburkholderia</taxon>
    </lineage>
</organism>
<feature type="domain" description="Aldehyde dehydrogenase" evidence="4">
    <location>
        <begin position="51"/>
        <end position="511"/>
    </location>
</feature>
<protein>
    <submittedName>
        <fullName evidence="5">Betaine-aldehyde dehydrogenase</fullName>
        <ecNumber evidence="5">1.2.1.3</ecNumber>
    </submittedName>
</protein>
<dbReference type="InterPro" id="IPR029510">
    <property type="entry name" value="Ald_DH_CS_GLU"/>
</dbReference>
<gene>
    <name evidence="5" type="ORF">Bxe_C0773</name>
</gene>
<dbReference type="PANTHER" id="PTHR11699">
    <property type="entry name" value="ALDEHYDE DEHYDROGENASE-RELATED"/>
    <property type="match status" value="1"/>
</dbReference>
<dbReference type="Gene3D" id="3.40.309.10">
    <property type="entry name" value="Aldehyde Dehydrogenase, Chain A, domain 2"/>
    <property type="match status" value="1"/>
</dbReference>
<evidence type="ECO:0000256" key="3">
    <source>
        <dbReference type="RuleBase" id="RU003345"/>
    </source>
</evidence>
<dbReference type="InterPro" id="IPR015590">
    <property type="entry name" value="Aldehyde_DH_dom"/>
</dbReference>
<reference evidence="5 6" key="1">
    <citation type="journal article" date="2006" name="Proc. Natl. Acad. Sci. U.S.A.">
        <title>Burkholderia xenovorans LB400 harbors a multi-replicon, 9.73-Mbp genome shaped for versatility.</title>
        <authorList>
            <person name="Chain P.S."/>
            <person name="Denef V.J."/>
            <person name="Konstantinidis K.T."/>
            <person name="Vergez L.M."/>
            <person name="Agullo L."/>
            <person name="Reyes V.L."/>
            <person name="Hauser L."/>
            <person name="Cordova M."/>
            <person name="Gomez L."/>
            <person name="Gonzalez M."/>
            <person name="Land M."/>
            <person name="Lao V."/>
            <person name="Larimer F."/>
            <person name="LiPuma J.J."/>
            <person name="Mahenthiralingam E."/>
            <person name="Malfatti S.A."/>
            <person name="Marx C.J."/>
            <person name="Parnell J.J."/>
            <person name="Ramette A."/>
            <person name="Richardson P."/>
            <person name="Seeger M."/>
            <person name="Smith D."/>
            <person name="Spilker T."/>
            <person name="Sul W.J."/>
            <person name="Tsoi T.V."/>
            <person name="Ulrich L.E."/>
            <person name="Zhulin I.B."/>
            <person name="Tiedje J.M."/>
        </authorList>
    </citation>
    <scope>NUCLEOTIDE SEQUENCE [LARGE SCALE GENOMIC DNA]</scope>
    <source>
        <strain evidence="5 6">LB400</strain>
    </source>
</reference>
<evidence type="ECO:0000313" key="6">
    <source>
        <dbReference type="Proteomes" id="UP000001817"/>
    </source>
</evidence>
<dbReference type="PROSITE" id="PS00687">
    <property type="entry name" value="ALDEHYDE_DEHYDR_GLU"/>
    <property type="match status" value="1"/>
</dbReference>
<dbReference type="InterPro" id="IPR016162">
    <property type="entry name" value="Ald_DH_N"/>
</dbReference>
<dbReference type="SUPFAM" id="SSF53720">
    <property type="entry name" value="ALDH-like"/>
    <property type="match status" value="1"/>
</dbReference>
<dbReference type="KEGG" id="bxe:Bxe_C0773"/>
<feature type="active site" evidence="2">
    <location>
        <position position="284"/>
    </location>
</feature>
<accession>Q13H29</accession>
<comment type="similarity">
    <text evidence="3">Belongs to the aldehyde dehydrogenase family.</text>
</comment>
<keyword evidence="6" id="KW-1185">Reference proteome</keyword>
<dbReference type="eggNOG" id="COG1012">
    <property type="taxonomic scope" value="Bacteria"/>
</dbReference>
<dbReference type="Pfam" id="PF00171">
    <property type="entry name" value="Aldedh"/>
    <property type="match status" value="1"/>
</dbReference>
<evidence type="ECO:0000313" key="5">
    <source>
        <dbReference type="EMBL" id="ABE36610.1"/>
    </source>
</evidence>
<dbReference type="InterPro" id="IPR016163">
    <property type="entry name" value="Ald_DH_C"/>
</dbReference>
<dbReference type="STRING" id="266265.Bxe_C0773"/>
<dbReference type="FunFam" id="3.40.605.10:FF:000001">
    <property type="entry name" value="Aldehyde dehydrogenase 1"/>
    <property type="match status" value="1"/>
</dbReference>
<sequence length="518" mass="54990">MRRNLFSARGIADLNLLIRPGMSTPSLDFDPSAVPLPQGHFIGGAYYSTGEAQIAVHRPSDGALLGHVPDATDATVDHAVSNALAAWKTSGWGTRSPRERAKVLRRWADLIDRDAVSLAQLETVSSTRPVAESYASDVPFTAEAIRFFAELADKLGGDIAATRRDSLGFVASEPYGVIGAITPWNFPLSMCSWKCGPALAAGNAVVLKPSEMTPFSTLRLAELAIEAGMPPGIFNVVNGRGATTGAALTRHPGISKMSFTGSTRTGAAIMSDAAMHGTKPVTLELGGKSPQLVFEHVRDLDFTAGCIARGFTANGGQACVAGTRLIVHKRIAEPLVGAIQRQLQSIKPGPLWDSRTTYSPIISPAQARRIETLIDQSRDSGAEVIFGGGFFDGTDEGFFHRPTLLANVTDATPAVREELFGPVLTVQTFDDEDEGIALAGHPIYGLAAGIHSSDIGQALRAMRRIAAGTIWINRYGRSGDMIIPTGGFGQSGIGKDLGREAMVASMRHKSVLIDFETL</sequence>
<proteinExistence type="inferred from homology"/>
<evidence type="ECO:0000256" key="1">
    <source>
        <dbReference type="ARBA" id="ARBA00023002"/>
    </source>
</evidence>
<dbReference type="GO" id="GO:0004029">
    <property type="term" value="F:aldehyde dehydrogenase (NAD+) activity"/>
    <property type="evidence" value="ECO:0007669"/>
    <property type="project" value="UniProtKB-EC"/>
</dbReference>
<dbReference type="AlphaFoldDB" id="Q13H29"/>
<keyword evidence="1 3" id="KW-0560">Oxidoreductase</keyword>
<evidence type="ECO:0000259" key="4">
    <source>
        <dbReference type="Pfam" id="PF00171"/>
    </source>
</evidence>
<evidence type="ECO:0000256" key="2">
    <source>
        <dbReference type="PROSITE-ProRule" id="PRU10007"/>
    </source>
</evidence>